<feature type="compositionally biased region" description="Basic and acidic residues" evidence="1">
    <location>
        <begin position="12"/>
        <end position="22"/>
    </location>
</feature>
<reference evidence="2 3" key="1">
    <citation type="submission" date="2020-05" db="EMBL/GenBank/DDBJ databases">
        <title>Vigna angularis (adzuki bean) Var. LongXiaoDou No. 4 denovo assembly.</title>
        <authorList>
            <person name="Xiang H."/>
        </authorList>
    </citation>
    <scope>NUCLEOTIDE SEQUENCE [LARGE SCALE GENOMIC DNA]</scope>
    <source>
        <tissue evidence="2">Leaf</tissue>
    </source>
</reference>
<proteinExistence type="predicted"/>
<gene>
    <name evidence="2" type="ORF">HKW66_Vig0096140</name>
</gene>
<dbReference type="AlphaFoldDB" id="A0A8T0KN68"/>
<sequence>MIHGSVQQRGCGLREEGGEHDGVEVVPVQSNIDLKRSRRCKKRRIERRGSGEVAGSGARWKTS</sequence>
<feature type="region of interest" description="Disordered" evidence="1">
    <location>
        <begin position="41"/>
        <end position="63"/>
    </location>
</feature>
<comment type="caution">
    <text evidence="2">The sequence shown here is derived from an EMBL/GenBank/DDBJ whole genome shotgun (WGS) entry which is preliminary data.</text>
</comment>
<feature type="region of interest" description="Disordered" evidence="1">
    <location>
        <begin position="1"/>
        <end position="22"/>
    </location>
</feature>
<protein>
    <submittedName>
        <fullName evidence="2">Uncharacterized protein</fullName>
    </submittedName>
</protein>
<evidence type="ECO:0000313" key="3">
    <source>
        <dbReference type="Proteomes" id="UP000743370"/>
    </source>
</evidence>
<name>A0A8T0KN68_PHAAN</name>
<dbReference type="Proteomes" id="UP000743370">
    <property type="component" value="Unassembled WGS sequence"/>
</dbReference>
<evidence type="ECO:0000256" key="1">
    <source>
        <dbReference type="SAM" id="MobiDB-lite"/>
    </source>
</evidence>
<organism evidence="2 3">
    <name type="scientific">Phaseolus angularis</name>
    <name type="common">Azuki bean</name>
    <name type="synonym">Vigna angularis</name>
    <dbReference type="NCBI Taxonomy" id="3914"/>
    <lineage>
        <taxon>Eukaryota</taxon>
        <taxon>Viridiplantae</taxon>
        <taxon>Streptophyta</taxon>
        <taxon>Embryophyta</taxon>
        <taxon>Tracheophyta</taxon>
        <taxon>Spermatophyta</taxon>
        <taxon>Magnoliopsida</taxon>
        <taxon>eudicotyledons</taxon>
        <taxon>Gunneridae</taxon>
        <taxon>Pentapetalae</taxon>
        <taxon>rosids</taxon>
        <taxon>fabids</taxon>
        <taxon>Fabales</taxon>
        <taxon>Fabaceae</taxon>
        <taxon>Papilionoideae</taxon>
        <taxon>50 kb inversion clade</taxon>
        <taxon>NPAAA clade</taxon>
        <taxon>indigoferoid/millettioid clade</taxon>
        <taxon>Phaseoleae</taxon>
        <taxon>Vigna</taxon>
    </lineage>
</organism>
<accession>A0A8T0KN68</accession>
<evidence type="ECO:0000313" key="2">
    <source>
        <dbReference type="EMBL" id="KAG2400532.1"/>
    </source>
</evidence>
<dbReference type="EMBL" id="JABFOF010000004">
    <property type="protein sequence ID" value="KAG2400532.1"/>
    <property type="molecule type" value="Genomic_DNA"/>
</dbReference>